<dbReference type="Pfam" id="PF00291">
    <property type="entry name" value="PALP"/>
    <property type="match status" value="2"/>
</dbReference>
<organism evidence="6 7">
    <name type="scientific">Pycnococcus provasolii</name>
    <dbReference type="NCBI Taxonomy" id="41880"/>
    <lineage>
        <taxon>Eukaryota</taxon>
        <taxon>Viridiplantae</taxon>
        <taxon>Chlorophyta</taxon>
        <taxon>Pseudoscourfieldiophyceae</taxon>
        <taxon>Pseudoscourfieldiales</taxon>
        <taxon>Pycnococcaceae</taxon>
        <taxon>Pycnococcus</taxon>
    </lineage>
</organism>
<gene>
    <name evidence="6" type="ORF">PPROV_000932500</name>
</gene>
<keyword evidence="7" id="KW-1185">Reference proteome</keyword>
<protein>
    <submittedName>
        <fullName evidence="6">FAD-dependent oxidoreductase domain-containing protein 1</fullName>
    </submittedName>
</protein>
<evidence type="ECO:0000256" key="3">
    <source>
        <dbReference type="ARBA" id="ARBA00022898"/>
    </source>
</evidence>
<dbReference type="SUPFAM" id="SSF53686">
    <property type="entry name" value="Tryptophan synthase beta subunit-like PLP-dependent enzymes"/>
    <property type="match status" value="1"/>
</dbReference>
<comment type="similarity">
    <text evidence="2">Belongs to the ACC deaminase/D-cysteine desulfhydrase family.</text>
</comment>
<feature type="region of interest" description="Disordered" evidence="4">
    <location>
        <begin position="144"/>
        <end position="165"/>
    </location>
</feature>
<dbReference type="PANTHER" id="PTHR43780:SF2">
    <property type="entry name" value="1-AMINOCYCLOPROPANE-1-CARBOXYLATE DEAMINASE-RELATED"/>
    <property type="match status" value="1"/>
</dbReference>
<comment type="cofactor">
    <cofactor evidence="1">
        <name>pyridoxal 5'-phosphate</name>
        <dbReference type="ChEBI" id="CHEBI:597326"/>
    </cofactor>
</comment>
<dbReference type="PANTHER" id="PTHR43780">
    <property type="entry name" value="1-AMINOCYCLOPROPANE-1-CARBOXYLATE DEAMINASE-RELATED"/>
    <property type="match status" value="1"/>
</dbReference>
<feature type="domain" description="Tryptophan synthase beta chain-like PALP" evidence="5">
    <location>
        <begin position="168"/>
        <end position="380"/>
    </location>
</feature>
<name>A0A830HTS8_9CHLO</name>
<dbReference type="InterPro" id="IPR001926">
    <property type="entry name" value="TrpB-like_PALP"/>
</dbReference>
<evidence type="ECO:0000313" key="6">
    <source>
        <dbReference type="EMBL" id="GHP10594.1"/>
    </source>
</evidence>
<dbReference type="EMBL" id="BNJQ01000030">
    <property type="protein sequence ID" value="GHP10594.1"/>
    <property type="molecule type" value="Genomic_DNA"/>
</dbReference>
<dbReference type="Gene3D" id="3.40.50.1100">
    <property type="match status" value="2"/>
</dbReference>
<dbReference type="GO" id="GO:0019148">
    <property type="term" value="F:D-cysteine desulfhydrase activity"/>
    <property type="evidence" value="ECO:0007669"/>
    <property type="project" value="TreeGrafter"/>
</dbReference>
<evidence type="ECO:0000256" key="4">
    <source>
        <dbReference type="SAM" id="MobiDB-lite"/>
    </source>
</evidence>
<dbReference type="AlphaFoldDB" id="A0A830HTS8"/>
<sequence length="426" mass="46218">MSARCQPYSPPAWCTANNHLPHPPRTRVPLIAARPTPMHDFDLAWCGVPLNLQIKRDDETACVSGGNKLRKLEFLLAEALEQSADAVITIGGIQSNHCRATASAARQLGMQPHIILRGSEEEVDEFLATFAASTTQRVRRLLQPEQDKRAAPPPPPPPPPPSEASIRKCTEGNLMFSLMIGAEIWLVTRSEYVTHGSVALTRTLQERLRDEYGARHPYVIPVGGSNGCGTWGYIGCVDEIFSQTTNTVTHVVVATGSGGTAAGLAIGLHLHPTAQENRTKLTCYCVCDDEEYFYTHAYETFVEMGAHASLLGVADDTPAEEGWKRVRDSGIMEVRQAKGLGYAVSRPADIRFVSDVAMRTGLIFDPVYTGKALRAFCDDVKKDPEAWAPRVSGTSSGTSTTVVFVHTGGAHSVSASAVQMAKDAWF</sequence>
<comment type="caution">
    <text evidence="6">The sequence shown here is derived from an EMBL/GenBank/DDBJ whole genome shotgun (WGS) entry which is preliminary data.</text>
</comment>
<dbReference type="InterPro" id="IPR027278">
    <property type="entry name" value="ACCD_DCysDesulf"/>
</dbReference>
<dbReference type="Proteomes" id="UP000660262">
    <property type="component" value="Unassembled WGS sequence"/>
</dbReference>
<evidence type="ECO:0000313" key="7">
    <source>
        <dbReference type="Proteomes" id="UP000660262"/>
    </source>
</evidence>
<evidence type="ECO:0000259" key="5">
    <source>
        <dbReference type="Pfam" id="PF00291"/>
    </source>
</evidence>
<evidence type="ECO:0000256" key="2">
    <source>
        <dbReference type="ARBA" id="ARBA00008639"/>
    </source>
</evidence>
<dbReference type="InterPro" id="IPR036052">
    <property type="entry name" value="TrpB-like_PALP_sf"/>
</dbReference>
<reference evidence="6" key="1">
    <citation type="submission" date="2020-10" db="EMBL/GenBank/DDBJ databases">
        <title>Unveiling of a novel bifunctional photoreceptor, Dualchrome1, isolated from a cosmopolitan green alga.</title>
        <authorList>
            <person name="Suzuki S."/>
            <person name="Kawachi M."/>
        </authorList>
    </citation>
    <scope>NUCLEOTIDE SEQUENCE</scope>
    <source>
        <strain evidence="6">NIES 2893</strain>
    </source>
</reference>
<accession>A0A830HTS8</accession>
<evidence type="ECO:0000256" key="1">
    <source>
        <dbReference type="ARBA" id="ARBA00001933"/>
    </source>
</evidence>
<keyword evidence="3" id="KW-0663">Pyridoxal phosphate</keyword>
<dbReference type="OrthoDB" id="10266364at2759"/>
<proteinExistence type="inferred from homology"/>
<feature type="domain" description="Tryptophan synthase beta chain-like PALP" evidence="5">
    <location>
        <begin position="34"/>
        <end position="119"/>
    </location>
</feature>
<feature type="compositionally biased region" description="Pro residues" evidence="4">
    <location>
        <begin position="151"/>
        <end position="162"/>
    </location>
</feature>